<feature type="domain" description="DUF7927" evidence="5">
    <location>
        <begin position="843"/>
        <end position="966"/>
    </location>
</feature>
<keyword evidence="2" id="KW-0812">Transmembrane</keyword>
<evidence type="ECO:0000259" key="4">
    <source>
        <dbReference type="Pfam" id="PF24514"/>
    </source>
</evidence>
<dbReference type="RefSeq" id="WP_183551321.1">
    <property type="nucleotide sequence ID" value="NZ_BMQT01000014.1"/>
</dbReference>
<feature type="domain" description="DUF7927" evidence="5">
    <location>
        <begin position="1492"/>
        <end position="1600"/>
    </location>
</feature>
<feature type="domain" description="DUF7927" evidence="5">
    <location>
        <begin position="1878"/>
        <end position="2001"/>
    </location>
</feature>
<feature type="domain" description="DUF7927" evidence="5">
    <location>
        <begin position="973"/>
        <end position="1095"/>
    </location>
</feature>
<protein>
    <submittedName>
        <fullName evidence="6">Putative repeat protein (TIGR01451 family)/fimbrial isopeptide formation D2 family protein</fullName>
    </submittedName>
</protein>
<feature type="compositionally biased region" description="Pro residues" evidence="1">
    <location>
        <begin position="2287"/>
        <end position="2307"/>
    </location>
</feature>
<gene>
    <name evidence="6" type="ORF">FHS12_004999</name>
</gene>
<evidence type="ECO:0000259" key="3">
    <source>
        <dbReference type="Pfam" id="PF20674"/>
    </source>
</evidence>
<dbReference type="InterPro" id="IPR055371">
    <property type="entry name" value="SpaA_PFL_dom_4"/>
</dbReference>
<feature type="domain" description="DUF7927" evidence="5">
    <location>
        <begin position="1103"/>
        <end position="1225"/>
    </location>
</feature>
<feature type="region of interest" description="Disordered" evidence="1">
    <location>
        <begin position="2118"/>
        <end position="2142"/>
    </location>
</feature>
<dbReference type="SUPFAM" id="SSF63825">
    <property type="entry name" value="YWTD domain"/>
    <property type="match status" value="1"/>
</dbReference>
<dbReference type="InterPro" id="IPR051172">
    <property type="entry name" value="Chlamydia_OmcB"/>
</dbReference>
<feature type="region of interest" description="Disordered" evidence="1">
    <location>
        <begin position="2259"/>
        <end position="2315"/>
    </location>
</feature>
<feature type="domain" description="DUF7927" evidence="5">
    <location>
        <begin position="335"/>
        <end position="459"/>
    </location>
</feature>
<feature type="domain" description="SpaA-like prealbumin fold" evidence="4">
    <location>
        <begin position="216"/>
        <end position="329"/>
    </location>
</feature>
<comment type="caution">
    <text evidence="6">The sequence shown here is derived from an EMBL/GenBank/DDBJ whole genome shotgun (WGS) entry which is preliminary data.</text>
</comment>
<feature type="domain" description="DUF7927" evidence="5">
    <location>
        <begin position="1751"/>
        <end position="1871"/>
    </location>
</feature>
<dbReference type="NCBIfam" id="TIGR01451">
    <property type="entry name" value="B_ant_repeat"/>
    <property type="match status" value="8"/>
</dbReference>
<feature type="region of interest" description="Disordered" evidence="1">
    <location>
        <begin position="1845"/>
        <end position="1867"/>
    </location>
</feature>
<feature type="domain" description="DUF7927" evidence="5">
    <location>
        <begin position="1623"/>
        <end position="1744"/>
    </location>
</feature>
<dbReference type="GO" id="GO:0005975">
    <property type="term" value="P:carbohydrate metabolic process"/>
    <property type="evidence" value="ECO:0007669"/>
    <property type="project" value="UniProtKB-ARBA"/>
</dbReference>
<feature type="compositionally biased region" description="Low complexity" evidence="1">
    <location>
        <begin position="2132"/>
        <end position="2142"/>
    </location>
</feature>
<evidence type="ECO:0000256" key="1">
    <source>
        <dbReference type="SAM" id="MobiDB-lite"/>
    </source>
</evidence>
<evidence type="ECO:0000313" key="6">
    <source>
        <dbReference type="EMBL" id="MBB3092022.1"/>
    </source>
</evidence>
<dbReference type="InterPro" id="IPR057687">
    <property type="entry name" value="DUF7927"/>
</dbReference>
<dbReference type="InterPro" id="IPR047589">
    <property type="entry name" value="DUF11_rpt"/>
</dbReference>
<dbReference type="Pfam" id="PF25549">
    <property type="entry name" value="DUF7927"/>
    <property type="match status" value="12"/>
</dbReference>
<accession>A0A7W5FBA2</accession>
<evidence type="ECO:0000313" key="7">
    <source>
        <dbReference type="Proteomes" id="UP000577707"/>
    </source>
</evidence>
<feature type="domain" description="DUF7927" evidence="5">
    <location>
        <begin position="2010"/>
        <end position="2121"/>
    </location>
</feature>
<feature type="compositionally biased region" description="Basic and acidic residues" evidence="1">
    <location>
        <begin position="19"/>
        <end position="28"/>
    </location>
</feature>
<feature type="domain" description="DUF7927" evidence="5">
    <location>
        <begin position="1362"/>
        <end position="1470"/>
    </location>
</feature>
<feature type="domain" description="DUF7927" evidence="5">
    <location>
        <begin position="1233"/>
        <end position="1353"/>
    </location>
</feature>
<dbReference type="InterPro" id="IPR013783">
    <property type="entry name" value="Ig-like_fold"/>
</dbReference>
<sequence>MLGLSTVAIPSSISQAAAEDARGAERPEAAASQQDEPSTLAAGPACDYDPLEAGAWTLGNGNAPAGNVAANWVGAGGGASYSNADDTPSGAGSQLQQTVTGVTPGSTLSVNVHWNHGVPNPGDAMQLTLSYAGVNYAAWQTPYSAGSSNVVVANGATITPTTGAAERAATTYQVTLPDSIPRSGLMRFAMTAITDRVTPGDDFRISNLSMSSGGVCLSKNAGPGAGGTYDFTSTNTDPATASIAVEDDAAATYDAEAAESGRQPLVAVAQNTDVTLTEQLPPGIRLADVACEDAATQAPVVTSREGETVTVPAAAVAGSRQVHCEFTNAALQHGLEINKSVEPAGPVSAGDALTYTVTVENTGEVAYSADAPARFTDDMTDVLAAATYNDDGNADVGTVDDSGMPQLSWSGPLDIGATATITYSVTVADDAEVGDTIDNAVTGPPESNCVESTETGCTTQVPVVERPGGPPLACDTVWAVQGGNPHNIYEVDTSNGDLTARAQFEPSAGSGNTNALGISADGVWAYAHNDGAAHGFNSATGETTSVRAEGGNFTHGAVDPSTGVYYYGRLSGDEALVYAYDPASQSALGHVATIDLGSTPGANGDWAFDAQGNLYLTAGGNTSNGLYVTSGPLPTTEQASPAQFDGKRIGTINASDPINGLAVDVLGYIYLASANTLFQVHPSSGQVTNTESLSPGGVSVDLGSCATPSTVKAQKDVEGRIFPSDQFTVSITGGGIPEGAVEGTTTGTDDGIQDESREVAGPIMALAEETYTVTETGVGDTDLGNYVSTWECVNESLEPEDPAYVVASGEGSSGEFTVPSTVGSAGAAVVCTFTNVADPEPGLEITKTSDAAASVAPGDKVTYTVSVENTGTSTYTPDNPATFTDDLSEVIDDATYNDDASADVGEASYAEPELRWEGPLAPGEKATITYSVTVNDPPSGDGTLTNAVVGPEESTCVEGTEEGCTTDVPVRSLDITKTAEPSGSVAAGDTVTYTVTVENTGQADYTAEAPATFTDDLTKVLDDAAYNDDAAADVGEVTYEEPTLSWEGALPAGETATVTYSVTVDDPVEGDGVLTNAVVGPAESDCDEGTEEGCTTDVPVRALEITKTAEPGGEVVPGDTVTYTVTVKNTGQADYTRTNPATFADTLNEVLDDATYNDDLSADTGVAVYNEPMINWFGPLAAGETATITYSVTVNDPLSGDGVLTNAVTGPPESNCVDGTEPECSTDVLVKDLEIAKTVDATDIVPGDTVTYTVTVENTGQAPYTADDPARFTDDLTQVLDDATYNDDAAADIGEVSYAEPELSWSGALAPGDKATITYSVTINDPLSGDGVLTNGVVGPPESDCIEGTEPECSTVVPTPGLDITKSADPSGPVTPGETVTYTVTVENTGKVDYTAENPATFTDDLTAVIDDATYNDDASASVGSATYAEPTLSWSGPLPVGETATITYSVTVDDPPGGDGKLTNAVVGPDESNCDDGTEEGCHIVTPVRALEITKTSDPAAVNAGGTVTYTVTVENTGNVPYTRADPATFTDDLTAVLDDATYNDDAAASTGTVTYAEPELSWSGALAPGETAMITYSVKVADPITGDGTLTNAVVGPEESNCDDGTEDGCHTDVPVRALLITKASEPAEVTPGGTVTYTVTVENTGQVRYTAQNPATFTDDLTAVLDDATYNDDANATAGTATFEAPNLAWSGPLAPGDTATITYSVTVNDPQTGDGELTNAVVGPEESNCDEGTEPECSTDDPVKALKITKTAEPRFTRPGDTVTYTVTVENTGQAAYTEDAPATFDDDMSDVLDDATYNDDASADIGTPTFAAPTLHWEGALEPGETATVTYSVTVNDPQTGDGTLGNSVVGPPESNCDEGTEEDCTIDVPIRELTIVKTADPGDEVVPGDTVTYTVKVTNTGGVPFGPRFPASFTDDLATDVLDDATYNDDASADTGEVTYADGTLSWESELGVDETATITYSVTVNDPPTGDGVLTNAVVGPPVSNCEDSTAPECHTDVPVKALEIVKSAEPDGAVNPGGTTTYTVKVTNTGQVAYTADDPARFDDDLSAVLDDATYNDDAAADVGEVTYSEPTMRWQGALEPGDVATITYSVTVNDPLTGDGTLTNAVVGPPESNCDSEGRTGRAGRASATADDCTTTDPVQAFEVSKTVKPKKAVSPGDTVSYTVEVVNTGQAAYTADDPASFSDDLSAVLDDATYNDDASATAGETSYDAPTLTWSGPLEVGGTVTVTYSVTTADPVSGDGELVNVVTPDGGSGGSCLRGVDANCTTDTPIKGGGNPDPTPEPTPDPTPDPTPGPTPGAGPTLPDTGAPRVGVWALLALLLLASGAGMITLSRRRRRGTEG</sequence>
<keyword evidence="2" id="KW-0472">Membrane</keyword>
<dbReference type="EMBL" id="JACHXG010000015">
    <property type="protein sequence ID" value="MBB3092022.1"/>
    <property type="molecule type" value="Genomic_DNA"/>
</dbReference>
<dbReference type="PANTHER" id="PTHR34819">
    <property type="entry name" value="LARGE CYSTEINE-RICH PERIPLASMIC PROTEIN OMCB"/>
    <property type="match status" value="1"/>
</dbReference>
<evidence type="ECO:0000256" key="2">
    <source>
        <dbReference type="SAM" id="Phobius"/>
    </source>
</evidence>
<dbReference type="Pfam" id="PF20674">
    <property type="entry name" value="SpaA_3"/>
    <property type="match status" value="1"/>
</dbReference>
<dbReference type="Gene3D" id="2.60.40.10">
    <property type="entry name" value="Immunoglobulins"/>
    <property type="match status" value="6"/>
</dbReference>
<feature type="transmembrane region" description="Helical" evidence="2">
    <location>
        <begin position="2320"/>
        <end position="2340"/>
    </location>
</feature>
<name>A0A7W5FBA2_9ACTN</name>
<feature type="domain" description="DUF7927" evidence="5">
    <location>
        <begin position="2151"/>
        <end position="2277"/>
    </location>
</feature>
<feature type="region of interest" description="Disordered" evidence="1">
    <location>
        <begin position="1"/>
        <end position="45"/>
    </location>
</feature>
<keyword evidence="7" id="KW-1185">Reference proteome</keyword>
<proteinExistence type="predicted"/>
<feature type="domain" description="SpaA-like prealbumin fold" evidence="3">
    <location>
        <begin position="711"/>
        <end position="836"/>
    </location>
</feature>
<dbReference type="Proteomes" id="UP000577707">
    <property type="component" value="Unassembled WGS sequence"/>
</dbReference>
<organism evidence="6 7">
    <name type="scientific">Nocardioides albus</name>
    <dbReference type="NCBI Taxonomy" id="1841"/>
    <lineage>
        <taxon>Bacteria</taxon>
        <taxon>Bacillati</taxon>
        <taxon>Actinomycetota</taxon>
        <taxon>Actinomycetes</taxon>
        <taxon>Propionibacteriales</taxon>
        <taxon>Nocardioidaceae</taxon>
        <taxon>Nocardioides</taxon>
    </lineage>
</organism>
<feature type="region of interest" description="Disordered" evidence="1">
    <location>
        <begin position="732"/>
        <end position="754"/>
    </location>
</feature>
<keyword evidence="2" id="KW-1133">Transmembrane helix</keyword>
<dbReference type="Pfam" id="PF24514">
    <property type="entry name" value="SpaA_4"/>
    <property type="match status" value="1"/>
</dbReference>
<dbReference type="InterPro" id="IPR048834">
    <property type="entry name" value="SpaA_pre-album"/>
</dbReference>
<reference evidence="6 7" key="1">
    <citation type="submission" date="2020-08" db="EMBL/GenBank/DDBJ databases">
        <title>Genomic Encyclopedia of Type Strains, Phase III (KMG-III): the genomes of soil and plant-associated and newly described type strains.</title>
        <authorList>
            <person name="Whitman W."/>
        </authorList>
    </citation>
    <scope>NUCLEOTIDE SEQUENCE [LARGE SCALE GENOMIC DNA]</scope>
    <source>
        <strain evidence="6 7">CECT 3302</strain>
    </source>
</reference>
<dbReference type="PANTHER" id="PTHR34819:SF3">
    <property type="entry name" value="CELL SURFACE PROTEIN"/>
    <property type="match status" value="1"/>
</dbReference>
<evidence type="ECO:0000259" key="5">
    <source>
        <dbReference type="Pfam" id="PF25549"/>
    </source>
</evidence>